<evidence type="ECO:0000259" key="6">
    <source>
        <dbReference type="Pfam" id="PF04048"/>
    </source>
</evidence>
<feature type="domain" description="Exocyst complex component Sec8 N-terminal" evidence="6">
    <location>
        <begin position="213"/>
        <end position="342"/>
    </location>
</feature>
<protein>
    <recommendedName>
        <fullName evidence="4">Exocyst complex component Sec8</fullName>
    </recommendedName>
</protein>
<dbReference type="Pfam" id="PF20652">
    <property type="entry name" value="Sec8_C"/>
    <property type="match status" value="1"/>
</dbReference>
<evidence type="ECO:0000313" key="9">
    <source>
        <dbReference type="Proteomes" id="UP000054477"/>
    </source>
</evidence>
<dbReference type="InterPro" id="IPR048630">
    <property type="entry name" value="Sec8_M"/>
</dbReference>
<feature type="compositionally biased region" description="Low complexity" evidence="5">
    <location>
        <begin position="108"/>
        <end position="123"/>
    </location>
</feature>
<dbReference type="Pfam" id="PF04048">
    <property type="entry name" value="Sec8_N"/>
    <property type="match status" value="1"/>
</dbReference>
<dbReference type="Proteomes" id="UP000054477">
    <property type="component" value="Unassembled WGS sequence"/>
</dbReference>
<feature type="compositionally biased region" description="Polar residues" evidence="5">
    <location>
        <begin position="506"/>
        <end position="519"/>
    </location>
</feature>
<dbReference type="InterPro" id="IPR039682">
    <property type="entry name" value="Sec8/EXOC4"/>
</dbReference>
<name>A0A0C9XR60_9AGAR</name>
<feature type="compositionally biased region" description="Polar residues" evidence="5">
    <location>
        <begin position="459"/>
        <end position="480"/>
    </location>
</feature>
<comment type="similarity">
    <text evidence="4">Belongs to the SEC8 family.</text>
</comment>
<dbReference type="GO" id="GO:0090522">
    <property type="term" value="P:vesicle tethering involved in exocytosis"/>
    <property type="evidence" value="ECO:0007669"/>
    <property type="project" value="UniProtKB-UniRule"/>
</dbReference>
<evidence type="ECO:0000256" key="4">
    <source>
        <dbReference type="RuleBase" id="RU367079"/>
    </source>
</evidence>
<dbReference type="GO" id="GO:0015031">
    <property type="term" value="P:protein transport"/>
    <property type="evidence" value="ECO:0007669"/>
    <property type="project" value="UniProtKB-KW"/>
</dbReference>
<dbReference type="GO" id="GO:0006904">
    <property type="term" value="P:vesicle docking involved in exocytosis"/>
    <property type="evidence" value="ECO:0007669"/>
    <property type="project" value="InterPro"/>
</dbReference>
<keyword evidence="9" id="KW-1185">Reference proteome</keyword>
<dbReference type="EMBL" id="KN838547">
    <property type="protein sequence ID" value="KIK07476.1"/>
    <property type="molecule type" value="Genomic_DNA"/>
</dbReference>
<feature type="region of interest" description="Disordered" evidence="5">
    <location>
        <begin position="1"/>
        <end position="149"/>
    </location>
</feature>
<feature type="region of interest" description="Disordered" evidence="5">
    <location>
        <begin position="442"/>
        <end position="523"/>
    </location>
</feature>
<feature type="domain" description="Exocyst complex component Sec8 middle helical bundle" evidence="7">
    <location>
        <begin position="526"/>
        <end position="824"/>
    </location>
</feature>
<sequence>MSRAPPFPTRRRSPSNANGASYPSSSYVSQPLSAPGIPTRPLQISRPPSRPTTPSNSAFASGSPLHAAPNTAPIGPSRPQRSERRGRLSEYSGSERASISSQDLYRDSISTTRSELSSSYRTSNFHPHLRSNQPQQSPTSDDGDQTTPTSLVSALSAFHSAGTRRRQTLNAEDVDYRREREAEMEAEKLRQQRIREKVPGIRVKRGGAKAGEIDAVLDQVKDGWEFVIDPDFNNVELALQLLDSSSHGKNMESFRNTKNMLSKALRGSVDKHYQAFAASLPHHASLLNHLGESQAHISSTRTSLTETKDALASKRADLVQLWNRTQTLEEMLRVLDQMCDAKHALNHPANLPFSEHLKRVPDLLETLMSEKQLLQASVLLVKSLKIINKPDMLEVGAISDLRSYLNGQETALREILTDELQSHLYLKSFWCDARWSAYAPNQQNLPRGEVERDVEPTGQPGNHTSPTSPSFHQTHLTRFLNNLGLRPNDPPLDMSGPGHHTERSDSGTPSIPPNGTSLIHSPANLNPERDSFAYIETLLESLAVLGKLGAALDNVSQRLPGEIFSLVETTLGEVEDRAEYGKKRNMLSPNEGAFHRSEGIYVFTSRDAVTGLTAGVKLPLLDASTLRLSALESSSKRGDHEILRDLFWTLYSKLDAVAQGLRVVSEVANRIGCRRDYRDSSGTKPTVLFPLSETWTPVEVEVRRLINDYLTDEQRGSALSRNPISSINEILREGRFSRDKIKPAFRFSDTDNKVTNKVLKPHEDGLIQVLKGTMPGLAPSGVGDNAQTIVTNLTDDHLLGSDQHHRLLIRPDAFHVTVLFQPTLSFLQQVSESLPTVIESARASSTVLDEFVLKVYLPQLEEKVLDLFHDAVTGPEAFQTDPLSLRLCCEPLVKASTHLMALVNSLCAMLRTSPFHRENYSRLILGVVIQFYQRCSDRFQALTTGEPEIGVERRISLAAQWAQSSELHPCLSELMTTDVSEVERQHQLCRQETHIEFELMGRKTLVKEDLVPSIRNLAALASLYRSVSWFSSKLKALKATPEDIMVLTSPSAVEPSTGFTPATPYISSLPASDTLQLPLSREMALRFQALLETYEQLSGLVLNTIRVDLRCRTIYHLDAAMRHGSYSSHFEATEPDSHIVDLNSELVQCDEFTSASFPVNERQFVFAGLGHLMEHMLISNGHHLRLPNAFGIRKMIRNMLALQQSIKTLTNDQQHTEFERARRYYELFFLTPQKMLDRIRQRQSFSFDEYQTMLNFQCGVDPSEGEAGIANATDRKYSLYMIDLHGLEIHSSNP</sequence>
<accession>A0A0C9XR60</accession>
<feature type="compositionally biased region" description="Polar residues" evidence="5">
    <location>
        <begin position="14"/>
        <end position="32"/>
    </location>
</feature>
<reference evidence="9" key="2">
    <citation type="submission" date="2015-01" db="EMBL/GenBank/DDBJ databases">
        <title>Evolutionary Origins and Diversification of the Mycorrhizal Mutualists.</title>
        <authorList>
            <consortium name="DOE Joint Genome Institute"/>
            <consortium name="Mycorrhizal Genomics Consortium"/>
            <person name="Kohler A."/>
            <person name="Kuo A."/>
            <person name="Nagy L.G."/>
            <person name="Floudas D."/>
            <person name="Copeland A."/>
            <person name="Barry K.W."/>
            <person name="Cichocki N."/>
            <person name="Veneault-Fourrey C."/>
            <person name="LaButti K."/>
            <person name="Lindquist E.A."/>
            <person name="Lipzen A."/>
            <person name="Lundell T."/>
            <person name="Morin E."/>
            <person name="Murat C."/>
            <person name="Riley R."/>
            <person name="Ohm R."/>
            <person name="Sun H."/>
            <person name="Tunlid A."/>
            <person name="Henrissat B."/>
            <person name="Grigoriev I.V."/>
            <person name="Hibbett D.S."/>
            <person name="Martin F."/>
        </authorList>
    </citation>
    <scope>NUCLEOTIDE SEQUENCE [LARGE SCALE GENOMIC DNA]</scope>
    <source>
        <strain evidence="9">LaAM-08-1</strain>
    </source>
</reference>
<evidence type="ECO:0000256" key="2">
    <source>
        <dbReference type="ARBA" id="ARBA00022483"/>
    </source>
</evidence>
<keyword evidence="3 4" id="KW-0653">Protein transport</keyword>
<evidence type="ECO:0000259" key="7">
    <source>
        <dbReference type="Pfam" id="PF20652"/>
    </source>
</evidence>
<evidence type="ECO:0000256" key="1">
    <source>
        <dbReference type="ARBA" id="ARBA00022448"/>
    </source>
</evidence>
<dbReference type="PANTHER" id="PTHR14146">
    <property type="entry name" value="EXOCYST COMPLEX COMPONENT 4"/>
    <property type="match status" value="1"/>
</dbReference>
<organism evidence="8 9">
    <name type="scientific">Laccaria amethystina LaAM-08-1</name>
    <dbReference type="NCBI Taxonomy" id="1095629"/>
    <lineage>
        <taxon>Eukaryota</taxon>
        <taxon>Fungi</taxon>
        <taxon>Dikarya</taxon>
        <taxon>Basidiomycota</taxon>
        <taxon>Agaricomycotina</taxon>
        <taxon>Agaricomycetes</taxon>
        <taxon>Agaricomycetidae</taxon>
        <taxon>Agaricales</taxon>
        <taxon>Agaricineae</taxon>
        <taxon>Hydnangiaceae</taxon>
        <taxon>Laccaria</taxon>
    </lineage>
</organism>
<feature type="compositionally biased region" description="Polar residues" evidence="5">
    <location>
        <begin position="91"/>
        <end position="103"/>
    </location>
</feature>
<dbReference type="HOGENOM" id="CLU_004025_1_0_1"/>
<keyword evidence="2 4" id="KW-0268">Exocytosis</keyword>
<evidence type="ECO:0000313" key="8">
    <source>
        <dbReference type="EMBL" id="KIK07476.1"/>
    </source>
</evidence>
<gene>
    <name evidence="8" type="ORF">K443DRAFT_129150</name>
</gene>
<proteinExistence type="inferred from homology"/>
<dbReference type="PANTHER" id="PTHR14146:SF0">
    <property type="entry name" value="EXOCYST COMPLEX COMPONENT 4"/>
    <property type="match status" value="1"/>
</dbReference>
<feature type="compositionally biased region" description="Polar residues" evidence="5">
    <location>
        <begin position="130"/>
        <end position="149"/>
    </location>
</feature>
<dbReference type="GO" id="GO:0006893">
    <property type="term" value="P:Golgi to plasma membrane transport"/>
    <property type="evidence" value="ECO:0007669"/>
    <property type="project" value="TreeGrafter"/>
</dbReference>
<dbReference type="GO" id="GO:0000145">
    <property type="term" value="C:exocyst"/>
    <property type="evidence" value="ECO:0007669"/>
    <property type="project" value="UniProtKB-UniRule"/>
</dbReference>
<evidence type="ECO:0000256" key="3">
    <source>
        <dbReference type="ARBA" id="ARBA00022927"/>
    </source>
</evidence>
<dbReference type="STRING" id="1095629.A0A0C9XR60"/>
<evidence type="ECO:0000256" key="5">
    <source>
        <dbReference type="SAM" id="MobiDB-lite"/>
    </source>
</evidence>
<keyword evidence="1 4" id="KW-0813">Transport</keyword>
<dbReference type="GO" id="GO:0006612">
    <property type="term" value="P:protein targeting to membrane"/>
    <property type="evidence" value="ECO:0007669"/>
    <property type="project" value="UniProtKB-UniRule"/>
</dbReference>
<dbReference type="InterPro" id="IPR007191">
    <property type="entry name" value="Sec8_exocyst_N"/>
</dbReference>
<reference evidence="8 9" key="1">
    <citation type="submission" date="2014-04" db="EMBL/GenBank/DDBJ databases">
        <authorList>
            <consortium name="DOE Joint Genome Institute"/>
            <person name="Kuo A."/>
            <person name="Kohler A."/>
            <person name="Nagy L.G."/>
            <person name="Floudas D."/>
            <person name="Copeland A."/>
            <person name="Barry K.W."/>
            <person name="Cichocki N."/>
            <person name="Veneault-Fourrey C."/>
            <person name="LaButti K."/>
            <person name="Lindquist E.A."/>
            <person name="Lipzen A."/>
            <person name="Lundell T."/>
            <person name="Morin E."/>
            <person name="Murat C."/>
            <person name="Sun H."/>
            <person name="Tunlid A."/>
            <person name="Henrissat B."/>
            <person name="Grigoriev I.V."/>
            <person name="Hibbett D.S."/>
            <person name="Martin F."/>
            <person name="Nordberg H.P."/>
            <person name="Cantor M.N."/>
            <person name="Hua S.X."/>
        </authorList>
    </citation>
    <scope>NUCLEOTIDE SEQUENCE [LARGE SCALE GENOMIC DNA]</scope>
    <source>
        <strain evidence="8 9">LaAM-08-1</strain>
    </source>
</reference>
<comment type="function">
    <text evidence="4">Component of the exocyst complex involved in the docking of exocytic vesicles with fusion sites on the plasma membrane.</text>
</comment>
<dbReference type="OrthoDB" id="272977at2759"/>